<dbReference type="PANTHER" id="PTHR30408:SF13">
    <property type="entry name" value="TYPE I RESTRICTION ENZYME HINDI SPECIFICITY SUBUNIT"/>
    <property type="match status" value="1"/>
</dbReference>
<evidence type="ECO:0000259" key="4">
    <source>
        <dbReference type="Pfam" id="PF01420"/>
    </source>
</evidence>
<dbReference type="GO" id="GO:0009307">
    <property type="term" value="P:DNA restriction-modification system"/>
    <property type="evidence" value="ECO:0007669"/>
    <property type="project" value="UniProtKB-KW"/>
</dbReference>
<keyword evidence="6" id="KW-1185">Reference proteome</keyword>
<evidence type="ECO:0000256" key="3">
    <source>
        <dbReference type="ARBA" id="ARBA00023125"/>
    </source>
</evidence>
<dbReference type="GO" id="GO:0003677">
    <property type="term" value="F:DNA binding"/>
    <property type="evidence" value="ECO:0007669"/>
    <property type="project" value="UniProtKB-KW"/>
</dbReference>
<evidence type="ECO:0000256" key="2">
    <source>
        <dbReference type="ARBA" id="ARBA00022747"/>
    </source>
</evidence>
<evidence type="ECO:0000313" key="5">
    <source>
        <dbReference type="EMBL" id="QKX50890.1"/>
    </source>
</evidence>
<dbReference type="PANTHER" id="PTHR30408">
    <property type="entry name" value="TYPE-1 RESTRICTION ENZYME ECOKI SPECIFICITY PROTEIN"/>
    <property type="match status" value="1"/>
</dbReference>
<keyword evidence="5" id="KW-0255">Endonuclease</keyword>
<dbReference type="RefSeq" id="WP_176294504.1">
    <property type="nucleotide sequence ID" value="NZ_CP051177.1"/>
</dbReference>
<evidence type="ECO:0000256" key="1">
    <source>
        <dbReference type="ARBA" id="ARBA00010923"/>
    </source>
</evidence>
<dbReference type="SUPFAM" id="SSF116734">
    <property type="entry name" value="DNA methylase specificity domain"/>
    <property type="match status" value="2"/>
</dbReference>
<dbReference type="InterPro" id="IPR052021">
    <property type="entry name" value="Type-I_RS_S_subunit"/>
</dbReference>
<reference evidence="6" key="1">
    <citation type="submission" date="2020-06" db="EMBL/GenBank/DDBJ databases">
        <title>Isolation of Planomicrobium glaciei.</title>
        <authorList>
            <person name="Malisova L."/>
            <person name="Safrankova R."/>
            <person name="Jakubu V."/>
            <person name="Spanelova P."/>
        </authorList>
    </citation>
    <scope>NUCLEOTIDE SEQUENCE [LARGE SCALE GENOMIC DNA]</scope>
    <source>
        <strain evidence="6">NRL-ATB46093</strain>
    </source>
</reference>
<dbReference type="Gene3D" id="3.90.220.20">
    <property type="entry name" value="DNA methylase specificity domains"/>
    <property type="match status" value="2"/>
</dbReference>
<comment type="similarity">
    <text evidence="1">Belongs to the type-I restriction system S methylase family.</text>
</comment>
<feature type="domain" description="Type I restriction modification DNA specificity" evidence="4">
    <location>
        <begin position="4"/>
        <end position="185"/>
    </location>
</feature>
<dbReference type="Pfam" id="PF01420">
    <property type="entry name" value="Methylase_S"/>
    <property type="match status" value="2"/>
</dbReference>
<dbReference type="GO" id="GO:0004519">
    <property type="term" value="F:endonuclease activity"/>
    <property type="evidence" value="ECO:0007669"/>
    <property type="project" value="UniProtKB-KW"/>
</dbReference>
<gene>
    <name evidence="5" type="ORF">HF394_10030</name>
</gene>
<protein>
    <submittedName>
        <fullName evidence="5">Restriction endonuclease subunit S</fullName>
    </submittedName>
</protein>
<feature type="domain" description="Type I restriction modification DNA specificity" evidence="4">
    <location>
        <begin position="225"/>
        <end position="404"/>
    </location>
</feature>
<keyword evidence="3" id="KW-0238">DNA-binding</keyword>
<dbReference type="REBASE" id="441551">
    <property type="entry name" value="S.Pgl7660ORF10025P"/>
</dbReference>
<proteinExistence type="inferred from homology"/>
<keyword evidence="2" id="KW-0680">Restriction system</keyword>
<sequence length="441" mass="50408">MESKGWKKYALGDVCSVTDCQHKTAPIVKEETQYRMLRTTNIRNGKIDAVNTRSVSQETYLKWSIRGFLEEGDVILTREAPMGEVGIIRKEKYNLFLGQRLLQLKANKNLITPEFLFYSLQGRELQHQIRMNEGTGSVVSNIRIPILKKMEIYVPDLNEQKRIVDTLKAMDEKIVLNELVIANLEKLIQTLFKRWFVDFEFPNEYGKLYKSSGGKLEESELGLKPSEWKVIEIGDLALQISKGTTPTKKDFDSATGAKKIDFLKVKDINDDGLINFNSVEKIPEVIHEKKLKRSILLEKDILLSIAGTIGRVSYISKIRNGININQALAFIRLHDSENHFAFIYTYLKTKKFQNEINSKIVQGVQANISLSVIKKSLVVFPNIEVLNQYNEIIIPILKQIEILKEENISTGSIRNVLMSKLLSREIELSNESEVQAHVPIP</sequence>
<accession>A0A7H8QAJ5</accession>
<dbReference type="EMBL" id="CP051177">
    <property type="protein sequence ID" value="QKX50890.1"/>
    <property type="molecule type" value="Genomic_DNA"/>
</dbReference>
<keyword evidence="5" id="KW-0378">Hydrolase</keyword>
<dbReference type="Proteomes" id="UP000509222">
    <property type="component" value="Chromosome"/>
</dbReference>
<evidence type="ECO:0000313" key="6">
    <source>
        <dbReference type="Proteomes" id="UP000509222"/>
    </source>
</evidence>
<dbReference type="AlphaFoldDB" id="A0A7H8QAJ5"/>
<name>A0A7H8QAJ5_9BACL</name>
<dbReference type="InterPro" id="IPR000055">
    <property type="entry name" value="Restrct_endonuc_typeI_TRD"/>
</dbReference>
<dbReference type="InterPro" id="IPR044946">
    <property type="entry name" value="Restrct_endonuc_typeI_TRD_sf"/>
</dbReference>
<keyword evidence="5" id="KW-0540">Nuclease</keyword>
<organism evidence="5 6">
    <name type="scientific">Planococcus glaciei</name>
    <dbReference type="NCBI Taxonomy" id="459472"/>
    <lineage>
        <taxon>Bacteria</taxon>
        <taxon>Bacillati</taxon>
        <taxon>Bacillota</taxon>
        <taxon>Bacilli</taxon>
        <taxon>Bacillales</taxon>
        <taxon>Caryophanaceae</taxon>
        <taxon>Planococcus</taxon>
    </lineage>
</organism>